<dbReference type="RefSeq" id="WP_305935816.1">
    <property type="nucleotide sequence ID" value="NZ_JAVAJI010000013.1"/>
</dbReference>
<evidence type="ECO:0000313" key="2">
    <source>
        <dbReference type="Proteomes" id="UP001228171"/>
    </source>
</evidence>
<organism evidence="1 2">
    <name type="scientific">Psychrobacter faecalis</name>
    <dbReference type="NCBI Taxonomy" id="180588"/>
    <lineage>
        <taxon>Bacteria</taxon>
        <taxon>Pseudomonadati</taxon>
        <taxon>Pseudomonadota</taxon>
        <taxon>Gammaproteobacteria</taxon>
        <taxon>Moraxellales</taxon>
        <taxon>Moraxellaceae</taxon>
        <taxon>Psychrobacter</taxon>
    </lineage>
</organism>
<protein>
    <submittedName>
        <fullName evidence="1">Uncharacterized protein</fullName>
    </submittedName>
</protein>
<keyword evidence="2" id="KW-1185">Reference proteome</keyword>
<comment type="caution">
    <text evidence="1">The sequence shown here is derived from an EMBL/GenBank/DDBJ whole genome shotgun (WGS) entry which is preliminary data.</text>
</comment>
<dbReference type="EMBL" id="JAVAJI010000013">
    <property type="protein sequence ID" value="MDP4545147.1"/>
    <property type="molecule type" value="Genomic_DNA"/>
</dbReference>
<dbReference type="Proteomes" id="UP001228171">
    <property type="component" value="Unassembled WGS sequence"/>
</dbReference>
<accession>A0ABT9HHM4</accession>
<proteinExistence type="predicted"/>
<sequence>MGIDDIKGVAIAGSNKTTDSNGMATFDIIVDKGLSKADREALLKGVVYAINIVEKNGATKKVSGILPVATPTSDYKLTVSGNASALNAYGDSQTITINATAINDKVPTSIARAKASIKLNSDIKDVSLSTEALTFDAKGQAVVDIIVAPTLSDAERTKLAKEGLSYTITLSEPNNSKTVKEGKSSVELPAAKYQIKAANTSKTRISSFGSSVNISFRVNDKDGGAVAGEKVTVSLPTALTAKGLLSLDSAATQTTDDKGVVSYTVSIPKGLSKSNRAILESAGDFVLSAKAIEASGASSKVDSARTDHC</sequence>
<evidence type="ECO:0000313" key="1">
    <source>
        <dbReference type="EMBL" id="MDP4545147.1"/>
    </source>
</evidence>
<gene>
    <name evidence="1" type="ORF">Q8P09_08670</name>
</gene>
<reference evidence="1 2" key="1">
    <citation type="submission" date="2023-08" db="EMBL/GenBank/DDBJ databases">
        <authorList>
            <person name="Kumar R."/>
        </authorList>
    </citation>
    <scope>NUCLEOTIDE SEQUENCE [LARGE SCALE GENOMIC DNA]</scope>
    <source>
        <strain evidence="1 2">LUR13</strain>
    </source>
</reference>
<name>A0ABT9HHM4_9GAMM</name>